<sequence length="139" mass="14877">MATSAQNGHLSKLGFGNGDIVMEFGYDDDVDDNLRMEIEDLIDGDLEDEDFEEAVDAVLVWWRDGDGDLTDNLVDAVSALGPNGFIVLLSPKVGRDGEVDPVEIAEAAETAGLNASVSTNLTPQWSATRLVAPKNAAKR</sequence>
<evidence type="ECO:0000313" key="2">
    <source>
        <dbReference type="Proteomes" id="UP000242637"/>
    </source>
</evidence>
<dbReference type="KEGG" id="dco:SAMEA4475696_1557"/>
<dbReference type="RefSeq" id="WP_028327750.1">
    <property type="nucleotide sequence ID" value="NZ_JAAFNI010000001.1"/>
</dbReference>
<dbReference type="Proteomes" id="UP000242637">
    <property type="component" value="Chromosome 1"/>
</dbReference>
<dbReference type="STRING" id="1121387.GCA_000429885_02223"/>
<name>A0A239VJY2_9MICO</name>
<dbReference type="GeneID" id="63459766"/>
<keyword evidence="2" id="KW-1185">Reference proteome</keyword>
<dbReference type="Pfam" id="PF11253">
    <property type="entry name" value="DUF3052"/>
    <property type="match status" value="1"/>
</dbReference>
<protein>
    <submittedName>
        <fullName evidence="1">Protein of uncharacterized function (DUF3052)</fullName>
    </submittedName>
</protein>
<accession>A0A239VJY2</accession>
<proteinExistence type="predicted"/>
<gene>
    <name evidence="1" type="ORF">SAMEA4475696_01557</name>
</gene>
<reference evidence="1 2" key="1">
    <citation type="submission" date="2017-06" db="EMBL/GenBank/DDBJ databases">
        <authorList>
            <consortium name="Pathogen Informatics"/>
        </authorList>
    </citation>
    <scope>NUCLEOTIDE SEQUENCE [LARGE SCALE GENOMIC DNA]</scope>
    <source>
        <strain evidence="1 2">NCTC13039</strain>
    </source>
</reference>
<dbReference type="InterPro" id="IPR021412">
    <property type="entry name" value="DUF3052"/>
</dbReference>
<dbReference type="AlphaFoldDB" id="A0A239VJY2"/>
<dbReference type="EMBL" id="LT906453">
    <property type="protein sequence ID" value="SNV22527.1"/>
    <property type="molecule type" value="Genomic_DNA"/>
</dbReference>
<evidence type="ECO:0000313" key="1">
    <source>
        <dbReference type="EMBL" id="SNV22527.1"/>
    </source>
</evidence>
<organism evidence="1 2">
    <name type="scientific">Dermatophilus congolensis</name>
    <dbReference type="NCBI Taxonomy" id="1863"/>
    <lineage>
        <taxon>Bacteria</taxon>
        <taxon>Bacillati</taxon>
        <taxon>Actinomycetota</taxon>
        <taxon>Actinomycetes</taxon>
        <taxon>Micrococcales</taxon>
        <taxon>Dermatophilaceae</taxon>
        <taxon>Dermatophilus</taxon>
    </lineage>
</organism>